<reference evidence="1 2" key="1">
    <citation type="journal article" date="2021" name="Commun. Biol.">
        <title>Genomic insights into the host specific adaptation of the Pneumocystis genus.</title>
        <authorList>
            <person name="Cisse O.H."/>
            <person name="Ma L."/>
            <person name="Dekker J.P."/>
            <person name="Khil P.P."/>
            <person name="Youn J.-H."/>
            <person name="Brenchley J.M."/>
            <person name="Blair R."/>
            <person name="Pahar B."/>
            <person name="Chabe M."/>
            <person name="Van Rompay K.K.A."/>
            <person name="Keesler R."/>
            <person name="Sukura A."/>
            <person name="Hirsch V."/>
            <person name="Kutty G."/>
            <person name="Liu Y."/>
            <person name="Peng L."/>
            <person name="Chen J."/>
            <person name="Song J."/>
            <person name="Weissenbacher-Lang C."/>
            <person name="Xu J."/>
            <person name="Upham N.S."/>
            <person name="Stajich J.E."/>
            <person name="Cuomo C.A."/>
            <person name="Cushion M.T."/>
            <person name="Kovacs J.A."/>
        </authorList>
    </citation>
    <scope>NUCLEOTIDE SEQUENCE [LARGE SCALE GENOMIC DNA]</scope>
    <source>
        <strain evidence="1 2">RABM</strain>
    </source>
</reference>
<protein>
    <submittedName>
        <fullName evidence="1">Uncharacterized protein</fullName>
    </submittedName>
</protein>
<comment type="caution">
    <text evidence="1">The sequence shown here is derived from an EMBL/GenBank/DDBJ whole genome shotgun (WGS) entry which is preliminary data.</text>
</comment>
<evidence type="ECO:0000313" key="2">
    <source>
        <dbReference type="Proteomes" id="UP000768646"/>
    </source>
</evidence>
<accession>A0ACB7CCB0</accession>
<gene>
    <name evidence="1" type="ORF">PORY_001755</name>
</gene>
<proteinExistence type="predicted"/>
<sequence>MRIDFHRGSIRHDVARFSAPKSTPSDVTRPIVVAPSYKVLIYQLIKCSSKYPSLNLSLTKWHRGIYKDILFDFLVYIWLFFCYFYSVFDQNFLCYLKIIKVQYILKDILLRTMDERTFVADGVQRGLVGAIISRFEQRGYKLVAIKLINAPRMKNFKISLFSMDMTSGPICAMIWQGKQVVKTGRCKYKEKVVAIRDYAIDIGRNVCHGSDSVESAQREIGLWFSGDEIFEWDNHNHKWFVVNAYNEATLSVETAAEVLIDRLCSIELTENSSVSDRAVVISLYYIFKDTFLLALDLLDEKRIAACSWESVSNQESKDQWKIYYVFDVIDDENSTDVFKDNQKHQYEVRTSVWHCSCPEFTFSAFNNDYYVAWDRIITTPGGFWGGCILGEPMPICKHLLACVLIERGFRAHHNILKKSISKEEFILRSMQ</sequence>
<name>A0ACB7CCB0_9ASCO</name>
<dbReference type="Proteomes" id="UP000768646">
    <property type="component" value="Unassembled WGS sequence"/>
</dbReference>
<organism evidence="1 2">
    <name type="scientific">Pneumocystis oryctolagi</name>
    <dbReference type="NCBI Taxonomy" id="42067"/>
    <lineage>
        <taxon>Eukaryota</taxon>
        <taxon>Fungi</taxon>
        <taxon>Dikarya</taxon>
        <taxon>Ascomycota</taxon>
        <taxon>Taphrinomycotina</taxon>
        <taxon>Pneumocystomycetes</taxon>
        <taxon>Pneumocystaceae</taxon>
        <taxon>Pneumocystis</taxon>
    </lineage>
</organism>
<keyword evidence="2" id="KW-1185">Reference proteome</keyword>
<dbReference type="EMBL" id="JABTEG010000006">
    <property type="protein sequence ID" value="KAG4304702.1"/>
    <property type="molecule type" value="Genomic_DNA"/>
</dbReference>
<evidence type="ECO:0000313" key="1">
    <source>
        <dbReference type="EMBL" id="KAG4304702.1"/>
    </source>
</evidence>